<keyword evidence="5" id="KW-0342">GTP-binding</keyword>
<dbReference type="InterPro" id="IPR006073">
    <property type="entry name" value="GTP-bd"/>
</dbReference>
<dbReference type="Pfam" id="PF01926">
    <property type="entry name" value="MMR_HSR1"/>
    <property type="match status" value="1"/>
</dbReference>
<sequence>MANKKRKYIDTPDEQQEQAKKKLTEGLFRKSNRPTNFRELGESALKNLPSNISMVQNLMRTINWKSAQEEVLQGLNNTVVIVGKPNTGKSTLFNKLKGQNLSPVSSQVGTTKSLVRTDFGPFTLVDTPGHLPDVMESGMQQASVIVFLIDASRGFQEDDRELYYAIKKLNKPTIVAVNKVDALKNAEAGDQFATEVAVLLGVPGVIPISAKNGNNVAEELIPAVIDASPEAALAIGRELPAYRRSAAQRIIRNSALISLAAGVEPIPFVDIPILLGTQIRLVLRLAALYGEPMETEDAMKHARELIITIAGGLGFRYLAQQAAKLVPFGGDFVAGAIAGAATWSIGQVALEYYESGKKVKPTRLRELYTSFFQRFRKEKKAEELRKEAERERFDGQKDPIAAMDEALSQEKHAEEA</sequence>
<comment type="caution">
    <text evidence="9">The sequence shown here is derived from an EMBL/GenBank/DDBJ whole genome shotgun (WGS) entry which is preliminary data.</text>
</comment>
<dbReference type="RefSeq" id="WP_111322387.1">
    <property type="nucleotide sequence ID" value="NZ_BIFX01000001.1"/>
</dbReference>
<gene>
    <name evidence="9" type="ORF">EI42_02533</name>
</gene>
<feature type="region of interest" description="Disordered" evidence="7">
    <location>
        <begin position="380"/>
        <end position="416"/>
    </location>
</feature>
<dbReference type="GO" id="GO:0005525">
    <property type="term" value="F:GTP binding"/>
    <property type="evidence" value="ECO:0007669"/>
    <property type="project" value="UniProtKB-KW"/>
</dbReference>
<reference evidence="9 10" key="1">
    <citation type="submission" date="2018-06" db="EMBL/GenBank/DDBJ databases">
        <title>Genomic Encyclopedia of Archaeal and Bacterial Type Strains, Phase II (KMG-II): from individual species to whole genera.</title>
        <authorList>
            <person name="Goeker M."/>
        </authorList>
    </citation>
    <scope>NUCLEOTIDE SEQUENCE [LARGE SCALE GENOMIC DNA]</scope>
    <source>
        <strain evidence="9 10">ATCC BAA-1881</strain>
    </source>
</reference>
<evidence type="ECO:0000313" key="10">
    <source>
        <dbReference type="Proteomes" id="UP000248806"/>
    </source>
</evidence>
<dbReference type="AlphaFoldDB" id="A0A326U948"/>
<keyword evidence="2" id="KW-0812">Transmembrane</keyword>
<dbReference type="GO" id="GO:0016020">
    <property type="term" value="C:membrane"/>
    <property type="evidence" value="ECO:0007669"/>
    <property type="project" value="UniProtKB-SubCell"/>
</dbReference>
<evidence type="ECO:0000256" key="5">
    <source>
        <dbReference type="ARBA" id="ARBA00023134"/>
    </source>
</evidence>
<dbReference type="OrthoDB" id="9805918at2"/>
<evidence type="ECO:0000313" key="9">
    <source>
        <dbReference type="EMBL" id="PZW30562.1"/>
    </source>
</evidence>
<dbReference type="InterPro" id="IPR021147">
    <property type="entry name" value="DUF697"/>
</dbReference>
<dbReference type="InterPro" id="IPR027417">
    <property type="entry name" value="P-loop_NTPase"/>
</dbReference>
<evidence type="ECO:0000256" key="4">
    <source>
        <dbReference type="ARBA" id="ARBA00022989"/>
    </source>
</evidence>
<feature type="region of interest" description="Disordered" evidence="7">
    <location>
        <begin position="1"/>
        <end position="22"/>
    </location>
</feature>
<dbReference type="PANTHER" id="PTHR43834">
    <property type="entry name" value="GTPASE DER"/>
    <property type="match status" value="1"/>
</dbReference>
<dbReference type="PANTHER" id="PTHR43834:SF6">
    <property type="entry name" value="GTPASE DER"/>
    <property type="match status" value="1"/>
</dbReference>
<protein>
    <submittedName>
        <fullName evidence="9">Small GTP-binding protein</fullName>
    </submittedName>
</protein>
<accession>A0A326U948</accession>
<dbReference type="Pfam" id="PF05128">
    <property type="entry name" value="DUF697"/>
    <property type="match status" value="1"/>
</dbReference>
<keyword evidence="4" id="KW-1133">Transmembrane helix</keyword>
<evidence type="ECO:0000256" key="1">
    <source>
        <dbReference type="ARBA" id="ARBA00004141"/>
    </source>
</evidence>
<comment type="subcellular location">
    <subcellularLocation>
        <location evidence="1">Membrane</location>
        <topology evidence="1">Multi-pass membrane protein</topology>
    </subcellularLocation>
</comment>
<feature type="domain" description="G" evidence="8">
    <location>
        <begin position="78"/>
        <end position="179"/>
    </location>
</feature>
<dbReference type="NCBIfam" id="TIGR00231">
    <property type="entry name" value="small_GTP"/>
    <property type="match status" value="1"/>
</dbReference>
<evidence type="ECO:0000256" key="7">
    <source>
        <dbReference type="SAM" id="MobiDB-lite"/>
    </source>
</evidence>
<organism evidence="9 10">
    <name type="scientific">Thermosporothrix hazakensis</name>
    <dbReference type="NCBI Taxonomy" id="644383"/>
    <lineage>
        <taxon>Bacteria</taxon>
        <taxon>Bacillati</taxon>
        <taxon>Chloroflexota</taxon>
        <taxon>Ktedonobacteria</taxon>
        <taxon>Ktedonobacterales</taxon>
        <taxon>Thermosporotrichaceae</taxon>
        <taxon>Thermosporothrix</taxon>
    </lineage>
</organism>
<keyword evidence="10" id="KW-1185">Reference proteome</keyword>
<keyword evidence="3" id="KW-0547">Nucleotide-binding</keyword>
<keyword evidence="6" id="KW-0472">Membrane</keyword>
<feature type="compositionally biased region" description="Basic and acidic residues" evidence="7">
    <location>
        <begin position="380"/>
        <end position="397"/>
    </location>
</feature>
<proteinExistence type="predicted"/>
<evidence type="ECO:0000259" key="8">
    <source>
        <dbReference type="Pfam" id="PF01926"/>
    </source>
</evidence>
<name>A0A326U948_THEHA</name>
<dbReference type="Proteomes" id="UP000248806">
    <property type="component" value="Unassembled WGS sequence"/>
</dbReference>
<dbReference type="InterPro" id="IPR005225">
    <property type="entry name" value="Small_GTP-bd"/>
</dbReference>
<evidence type="ECO:0000256" key="6">
    <source>
        <dbReference type="ARBA" id="ARBA00023136"/>
    </source>
</evidence>
<evidence type="ECO:0000256" key="3">
    <source>
        <dbReference type="ARBA" id="ARBA00022741"/>
    </source>
</evidence>
<evidence type="ECO:0000256" key="2">
    <source>
        <dbReference type="ARBA" id="ARBA00022692"/>
    </source>
</evidence>
<dbReference type="Gene3D" id="3.40.50.300">
    <property type="entry name" value="P-loop containing nucleotide triphosphate hydrolases"/>
    <property type="match status" value="1"/>
</dbReference>
<dbReference type="SUPFAM" id="SSF52540">
    <property type="entry name" value="P-loop containing nucleoside triphosphate hydrolases"/>
    <property type="match status" value="1"/>
</dbReference>
<dbReference type="EMBL" id="QKUF01000007">
    <property type="protein sequence ID" value="PZW30562.1"/>
    <property type="molecule type" value="Genomic_DNA"/>
</dbReference>